<feature type="transmembrane region" description="Helical" evidence="8">
    <location>
        <begin position="84"/>
        <end position="106"/>
    </location>
</feature>
<feature type="transmembrane region" description="Helical" evidence="8">
    <location>
        <begin position="226"/>
        <end position="251"/>
    </location>
</feature>
<evidence type="ECO:0000313" key="9">
    <source>
        <dbReference type="EMBL" id="KZL43193.1"/>
    </source>
</evidence>
<reference evidence="9 10" key="1">
    <citation type="submission" date="2015-02" db="EMBL/GenBank/DDBJ databases">
        <title>Draft genome sequence of Lactobacillus collinoides CUPV2371 isolated from a natural cider, the first genome sequence of a strain of this species.</title>
        <authorList>
            <person name="Puertas A.I."/>
            <person name="Spano G."/>
            <person name="Capozzi V."/>
            <person name="Lamontanara A."/>
            <person name="Orru L."/>
            <person name="Duenas M.T."/>
        </authorList>
    </citation>
    <scope>NUCLEOTIDE SEQUENCE [LARGE SCALE GENOMIC DNA]</scope>
    <source>
        <strain evidence="9 10">237</strain>
    </source>
</reference>
<dbReference type="PANTHER" id="PTHR30472:SF25">
    <property type="entry name" value="ABC TRANSPORTER PERMEASE PROTEIN MJ0876-RELATED"/>
    <property type="match status" value="1"/>
</dbReference>
<accession>A0A166HUB8</accession>
<dbReference type="EMBL" id="JYDC01000010">
    <property type="protein sequence ID" value="KZL43193.1"/>
    <property type="molecule type" value="Genomic_DNA"/>
</dbReference>
<evidence type="ECO:0000256" key="1">
    <source>
        <dbReference type="ARBA" id="ARBA00004651"/>
    </source>
</evidence>
<organism evidence="9 10">
    <name type="scientific">Secundilactobacillus collinoides</name>
    <name type="common">Lactobacillus collinoides</name>
    <dbReference type="NCBI Taxonomy" id="33960"/>
    <lineage>
        <taxon>Bacteria</taxon>
        <taxon>Bacillati</taxon>
        <taxon>Bacillota</taxon>
        <taxon>Bacilli</taxon>
        <taxon>Lactobacillales</taxon>
        <taxon>Lactobacillaceae</taxon>
        <taxon>Secundilactobacillus</taxon>
    </lineage>
</organism>
<name>A0A166HUB8_SECCO</name>
<keyword evidence="4" id="KW-1003">Cell membrane</keyword>
<dbReference type="RefSeq" id="WP_056997258.1">
    <property type="nucleotide sequence ID" value="NZ_JYDC01000010.1"/>
</dbReference>
<keyword evidence="10" id="KW-1185">Reference proteome</keyword>
<evidence type="ECO:0000256" key="4">
    <source>
        <dbReference type="ARBA" id="ARBA00022475"/>
    </source>
</evidence>
<dbReference type="Proteomes" id="UP000076480">
    <property type="component" value="Unassembled WGS sequence"/>
</dbReference>
<dbReference type="AlphaFoldDB" id="A0A166HUB8"/>
<keyword evidence="7 8" id="KW-0472">Membrane</keyword>
<feature type="transmembrane region" description="Helical" evidence="8">
    <location>
        <begin position="271"/>
        <end position="288"/>
    </location>
</feature>
<dbReference type="GO" id="GO:0022857">
    <property type="term" value="F:transmembrane transporter activity"/>
    <property type="evidence" value="ECO:0007669"/>
    <property type="project" value="InterPro"/>
</dbReference>
<sequence length="325" mass="33592">MKSRRVGLALLIGLLIVSAGLNLLGGPKWFALNTLFQSSTHLSTQVLWRMRIPRTLCALMVGALLAVSGQLLQTVSHNPIADPSILGINSGATLALIIGGVSGISLTVGHSVVLGLIGAVVAFAVVMLLSVSHNGIDPLRLLLGGTVFSGFISCISYAVSLVTNTTQAFRNLLIGGFSGVEYAQVALLAVVFVIVFGLAFCFCSGFTVMSLDQQTSRGLGVAQGHLWVVATLLIVCATGASVAVAGNIGFVGLGIPQLINTIWPGSFKQNLGFTMIGGAIFMALADLVAKTVIPGTELPLAALSAIIGGCFLFAIVAFGERVIRE</sequence>
<comment type="subcellular location">
    <subcellularLocation>
        <location evidence="1">Cell membrane</location>
        <topology evidence="1">Multi-pass membrane protein</topology>
    </subcellularLocation>
</comment>
<dbReference type="GO" id="GO:0005886">
    <property type="term" value="C:plasma membrane"/>
    <property type="evidence" value="ECO:0007669"/>
    <property type="project" value="UniProtKB-SubCell"/>
</dbReference>
<evidence type="ECO:0000256" key="6">
    <source>
        <dbReference type="ARBA" id="ARBA00022989"/>
    </source>
</evidence>
<dbReference type="InterPro" id="IPR000522">
    <property type="entry name" value="ABC_transptr_permease_BtuC"/>
</dbReference>
<evidence type="ECO:0000256" key="3">
    <source>
        <dbReference type="ARBA" id="ARBA00022448"/>
    </source>
</evidence>
<evidence type="ECO:0000256" key="5">
    <source>
        <dbReference type="ARBA" id="ARBA00022692"/>
    </source>
</evidence>
<gene>
    <name evidence="9" type="ORF">TY91_00870</name>
</gene>
<evidence type="ECO:0000256" key="2">
    <source>
        <dbReference type="ARBA" id="ARBA00007935"/>
    </source>
</evidence>
<evidence type="ECO:0000256" key="7">
    <source>
        <dbReference type="ARBA" id="ARBA00023136"/>
    </source>
</evidence>
<dbReference type="Pfam" id="PF01032">
    <property type="entry name" value="FecCD"/>
    <property type="match status" value="1"/>
</dbReference>
<dbReference type="OrthoDB" id="9811721at2"/>
<dbReference type="SUPFAM" id="SSF81345">
    <property type="entry name" value="ABC transporter involved in vitamin B12 uptake, BtuC"/>
    <property type="match status" value="1"/>
</dbReference>
<feature type="transmembrane region" description="Helical" evidence="8">
    <location>
        <begin position="182"/>
        <end position="206"/>
    </location>
</feature>
<protein>
    <submittedName>
        <fullName evidence="9">Ferrichrome ABC transporter permease</fullName>
    </submittedName>
</protein>
<proteinExistence type="inferred from homology"/>
<feature type="transmembrane region" description="Helical" evidence="8">
    <location>
        <begin position="112"/>
        <end position="129"/>
    </location>
</feature>
<comment type="caution">
    <text evidence="9">The sequence shown here is derived from an EMBL/GenBank/DDBJ whole genome shotgun (WGS) entry which is preliminary data.</text>
</comment>
<dbReference type="PATRIC" id="fig|33960.6.peg.24"/>
<evidence type="ECO:0000256" key="8">
    <source>
        <dbReference type="SAM" id="Phobius"/>
    </source>
</evidence>
<keyword evidence="5 8" id="KW-0812">Transmembrane</keyword>
<dbReference type="CDD" id="cd06550">
    <property type="entry name" value="TM_ABC_iron-siderophores_like"/>
    <property type="match status" value="1"/>
</dbReference>
<feature type="transmembrane region" description="Helical" evidence="8">
    <location>
        <begin position="300"/>
        <end position="319"/>
    </location>
</feature>
<feature type="transmembrane region" description="Helical" evidence="8">
    <location>
        <begin position="52"/>
        <end position="72"/>
    </location>
</feature>
<dbReference type="PANTHER" id="PTHR30472">
    <property type="entry name" value="FERRIC ENTEROBACTIN TRANSPORT SYSTEM PERMEASE PROTEIN"/>
    <property type="match status" value="1"/>
</dbReference>
<evidence type="ECO:0000313" key="10">
    <source>
        <dbReference type="Proteomes" id="UP000076480"/>
    </source>
</evidence>
<dbReference type="Gene3D" id="1.10.3470.10">
    <property type="entry name" value="ABC transporter involved in vitamin B12 uptake, BtuC"/>
    <property type="match status" value="1"/>
</dbReference>
<dbReference type="InterPro" id="IPR037294">
    <property type="entry name" value="ABC_BtuC-like"/>
</dbReference>
<dbReference type="GO" id="GO:0033214">
    <property type="term" value="P:siderophore-iron import into cell"/>
    <property type="evidence" value="ECO:0007669"/>
    <property type="project" value="TreeGrafter"/>
</dbReference>
<feature type="transmembrane region" description="Helical" evidence="8">
    <location>
        <begin position="141"/>
        <end position="162"/>
    </location>
</feature>
<keyword evidence="6 8" id="KW-1133">Transmembrane helix</keyword>
<comment type="similarity">
    <text evidence="2">Belongs to the binding-protein-dependent transport system permease family. FecCD subfamily.</text>
</comment>
<keyword evidence="3" id="KW-0813">Transport</keyword>